<proteinExistence type="inferred from homology"/>
<dbReference type="EC" id="3.1.2.-" evidence="4"/>
<dbReference type="NCBIfam" id="TIGR00051">
    <property type="entry name" value="YbgC/FadM family acyl-CoA thioesterase"/>
    <property type="match status" value="1"/>
</dbReference>
<accession>A0A931J099</accession>
<dbReference type="RefSeq" id="WP_198100641.1">
    <property type="nucleotide sequence ID" value="NZ_JAEDAL010000003.1"/>
</dbReference>
<dbReference type="InterPro" id="IPR006684">
    <property type="entry name" value="YbgC/YbaW"/>
</dbReference>
<gene>
    <name evidence="4" type="ORF">I7X43_09220</name>
</gene>
<dbReference type="Proteomes" id="UP000620139">
    <property type="component" value="Unassembled WGS sequence"/>
</dbReference>
<dbReference type="PROSITE" id="PS51186">
    <property type="entry name" value="GNAT"/>
    <property type="match status" value="1"/>
</dbReference>
<dbReference type="InterPro" id="IPR006683">
    <property type="entry name" value="Thioestr_dom"/>
</dbReference>
<dbReference type="GO" id="GO:0016747">
    <property type="term" value="F:acyltransferase activity, transferring groups other than amino-acyl groups"/>
    <property type="evidence" value="ECO:0007669"/>
    <property type="project" value="InterPro"/>
</dbReference>
<name>A0A931J099_9BURK</name>
<comment type="caution">
    <text evidence="4">The sequence shown here is derived from an EMBL/GenBank/DDBJ whole genome shotgun (WGS) entry which is preliminary data.</text>
</comment>
<organism evidence="4 5">
    <name type="scientific">Inhella gelatinilytica</name>
    <dbReference type="NCBI Taxonomy" id="2795030"/>
    <lineage>
        <taxon>Bacteria</taxon>
        <taxon>Pseudomonadati</taxon>
        <taxon>Pseudomonadota</taxon>
        <taxon>Betaproteobacteria</taxon>
        <taxon>Burkholderiales</taxon>
        <taxon>Sphaerotilaceae</taxon>
        <taxon>Inhella</taxon>
    </lineage>
</organism>
<dbReference type="SUPFAM" id="SSF54637">
    <property type="entry name" value="Thioesterase/thiol ester dehydrase-isomerase"/>
    <property type="match status" value="1"/>
</dbReference>
<keyword evidence="2 4" id="KW-0378">Hydrolase</keyword>
<evidence type="ECO:0000256" key="2">
    <source>
        <dbReference type="ARBA" id="ARBA00022801"/>
    </source>
</evidence>
<dbReference type="Gene3D" id="3.10.129.10">
    <property type="entry name" value="Hotdog Thioesterase"/>
    <property type="match status" value="1"/>
</dbReference>
<comment type="similarity">
    <text evidence="1">Belongs to the 4-hydroxybenzoyl-CoA thioesterase family.</text>
</comment>
<dbReference type="PANTHER" id="PTHR31793:SF27">
    <property type="entry name" value="NOVEL THIOESTERASE SUPERFAMILY DOMAIN AND SAPOSIN A-TYPE DOMAIN CONTAINING PROTEIN (0610012H03RIK)"/>
    <property type="match status" value="1"/>
</dbReference>
<dbReference type="PANTHER" id="PTHR31793">
    <property type="entry name" value="4-HYDROXYBENZOYL-COA THIOESTERASE FAMILY MEMBER"/>
    <property type="match status" value="1"/>
</dbReference>
<sequence>MTNNPVALPPHPCRHWEDWRVRWSEVDAQGIVFNAHYLSALDTASTGYWRALGLPYPSAFELMGADLVLRASQLDYLSPARFDDLLRCGVRFVSAGRTSLSFAAEIRRAGQTLLKADLRYVMVEREALVPTPVPDALRKALEAFEAGESMVAVRVGTWEALGAEAQPIRQAVFVREQGIPAELEWDEADRHCTHAVAFNRLGQALATGRLIEHVPGTAKIGRMAVRAAARGTGIGAQVLDALMQAARQQGYRQVLLHAQASAIGFYRRAGFTARGAPFEEAGIEHQEMTKGL</sequence>
<dbReference type="SUPFAM" id="SSF55729">
    <property type="entry name" value="Acyl-CoA N-acyltransferases (Nat)"/>
    <property type="match status" value="1"/>
</dbReference>
<feature type="domain" description="N-acetyltransferase" evidence="3">
    <location>
        <begin position="151"/>
        <end position="292"/>
    </location>
</feature>
<evidence type="ECO:0000259" key="3">
    <source>
        <dbReference type="PROSITE" id="PS51186"/>
    </source>
</evidence>
<dbReference type="InterPro" id="IPR016181">
    <property type="entry name" value="Acyl_CoA_acyltransferase"/>
</dbReference>
<dbReference type="InterPro" id="IPR029069">
    <property type="entry name" value="HotDog_dom_sf"/>
</dbReference>
<dbReference type="CDD" id="cd04301">
    <property type="entry name" value="NAT_SF"/>
    <property type="match status" value="1"/>
</dbReference>
<dbReference type="Pfam" id="PF03061">
    <property type="entry name" value="4HBT"/>
    <property type="match status" value="1"/>
</dbReference>
<dbReference type="AlphaFoldDB" id="A0A931J099"/>
<dbReference type="Pfam" id="PF13673">
    <property type="entry name" value="Acetyltransf_10"/>
    <property type="match status" value="1"/>
</dbReference>
<dbReference type="GO" id="GO:0047617">
    <property type="term" value="F:fatty acyl-CoA hydrolase activity"/>
    <property type="evidence" value="ECO:0007669"/>
    <property type="project" value="TreeGrafter"/>
</dbReference>
<dbReference type="InterPro" id="IPR000182">
    <property type="entry name" value="GNAT_dom"/>
</dbReference>
<reference evidence="4" key="1">
    <citation type="submission" date="2020-12" db="EMBL/GenBank/DDBJ databases">
        <title>The genome sequence of Inhella sp. 4Y17.</title>
        <authorList>
            <person name="Liu Y."/>
        </authorList>
    </citation>
    <scope>NUCLEOTIDE SEQUENCE</scope>
    <source>
        <strain evidence="4">4Y10</strain>
    </source>
</reference>
<evidence type="ECO:0000313" key="4">
    <source>
        <dbReference type="EMBL" id="MBH9553036.1"/>
    </source>
</evidence>
<dbReference type="InterPro" id="IPR050563">
    <property type="entry name" value="4-hydroxybenzoyl-CoA_TE"/>
</dbReference>
<evidence type="ECO:0000256" key="1">
    <source>
        <dbReference type="ARBA" id="ARBA00005953"/>
    </source>
</evidence>
<protein>
    <submittedName>
        <fullName evidence="4">YbgC/FadM family acyl-CoA thioesterase</fullName>
        <ecNumber evidence="4">3.1.2.-</ecNumber>
    </submittedName>
</protein>
<dbReference type="CDD" id="cd00586">
    <property type="entry name" value="4HBT"/>
    <property type="match status" value="1"/>
</dbReference>
<dbReference type="EMBL" id="JAEDAL010000003">
    <property type="protein sequence ID" value="MBH9553036.1"/>
    <property type="molecule type" value="Genomic_DNA"/>
</dbReference>
<dbReference type="Gene3D" id="3.40.630.30">
    <property type="match status" value="1"/>
</dbReference>
<evidence type="ECO:0000313" key="5">
    <source>
        <dbReference type="Proteomes" id="UP000620139"/>
    </source>
</evidence>
<keyword evidence="5" id="KW-1185">Reference proteome</keyword>